<proteinExistence type="predicted"/>
<evidence type="ECO:0000256" key="1">
    <source>
        <dbReference type="SAM" id="MobiDB-lite"/>
    </source>
</evidence>
<name>A0A4U6TYW1_SETVI</name>
<protein>
    <submittedName>
        <fullName evidence="2">Uncharacterized protein</fullName>
    </submittedName>
</protein>
<accession>A0A4U6TYW1</accession>
<keyword evidence="3" id="KW-1185">Reference proteome</keyword>
<dbReference type="EMBL" id="CM016557">
    <property type="protein sequence ID" value="TKW08328.1"/>
    <property type="molecule type" value="Genomic_DNA"/>
</dbReference>
<feature type="compositionally biased region" description="Low complexity" evidence="1">
    <location>
        <begin position="1"/>
        <end position="11"/>
    </location>
</feature>
<evidence type="ECO:0000313" key="3">
    <source>
        <dbReference type="Proteomes" id="UP000298652"/>
    </source>
</evidence>
<gene>
    <name evidence="2" type="ORF">SEVIR_6G021875v2</name>
</gene>
<feature type="region of interest" description="Disordered" evidence="1">
    <location>
        <begin position="1"/>
        <end position="36"/>
    </location>
</feature>
<dbReference type="AlphaFoldDB" id="A0A4U6TYW1"/>
<dbReference type="Gramene" id="TKW08328">
    <property type="protein sequence ID" value="TKW08328"/>
    <property type="gene ID" value="SEVIR_6G021875v2"/>
</dbReference>
<dbReference type="Proteomes" id="UP000298652">
    <property type="component" value="Chromosome 6"/>
</dbReference>
<sequence length="66" mass="6765">MLSSGSNGRRSPSPPSSVPVGLVQAPGGRTSPARSGSCCPCLRGGLPRPGSCSPLEHFMIFDLKLL</sequence>
<organism evidence="2 3">
    <name type="scientific">Setaria viridis</name>
    <name type="common">Green bristlegrass</name>
    <name type="synonym">Setaria italica subsp. viridis</name>
    <dbReference type="NCBI Taxonomy" id="4556"/>
    <lineage>
        <taxon>Eukaryota</taxon>
        <taxon>Viridiplantae</taxon>
        <taxon>Streptophyta</taxon>
        <taxon>Embryophyta</taxon>
        <taxon>Tracheophyta</taxon>
        <taxon>Spermatophyta</taxon>
        <taxon>Magnoliopsida</taxon>
        <taxon>Liliopsida</taxon>
        <taxon>Poales</taxon>
        <taxon>Poaceae</taxon>
        <taxon>PACMAD clade</taxon>
        <taxon>Panicoideae</taxon>
        <taxon>Panicodae</taxon>
        <taxon>Paniceae</taxon>
        <taxon>Cenchrinae</taxon>
        <taxon>Setaria</taxon>
    </lineage>
</organism>
<reference evidence="2" key="1">
    <citation type="submission" date="2019-03" db="EMBL/GenBank/DDBJ databases">
        <title>WGS assembly of Setaria viridis.</title>
        <authorList>
            <person name="Huang P."/>
            <person name="Jenkins J."/>
            <person name="Grimwood J."/>
            <person name="Barry K."/>
            <person name="Healey A."/>
            <person name="Mamidi S."/>
            <person name="Sreedasyam A."/>
            <person name="Shu S."/>
            <person name="Feldman M."/>
            <person name="Wu J."/>
            <person name="Yu Y."/>
            <person name="Chen C."/>
            <person name="Johnson J."/>
            <person name="Rokhsar D."/>
            <person name="Baxter I."/>
            <person name="Schmutz J."/>
            <person name="Brutnell T."/>
            <person name="Kellogg E."/>
        </authorList>
    </citation>
    <scope>NUCLEOTIDE SEQUENCE [LARGE SCALE GENOMIC DNA]</scope>
</reference>
<evidence type="ECO:0000313" key="2">
    <source>
        <dbReference type="EMBL" id="TKW08328.1"/>
    </source>
</evidence>